<feature type="compositionally biased region" description="Polar residues" evidence="1">
    <location>
        <begin position="175"/>
        <end position="186"/>
    </location>
</feature>
<evidence type="ECO:0000313" key="4">
    <source>
        <dbReference type="Proteomes" id="UP000054466"/>
    </source>
</evidence>
<feature type="compositionally biased region" description="Polar residues" evidence="1">
    <location>
        <begin position="541"/>
        <end position="550"/>
    </location>
</feature>
<feature type="compositionally biased region" description="Polar residues" evidence="1">
    <location>
        <begin position="85"/>
        <end position="96"/>
    </location>
</feature>
<dbReference type="EMBL" id="KN847041">
    <property type="protein sequence ID" value="KIW32127.1"/>
    <property type="molecule type" value="Genomic_DNA"/>
</dbReference>
<feature type="region of interest" description="Disordered" evidence="1">
    <location>
        <begin position="175"/>
        <end position="202"/>
    </location>
</feature>
<gene>
    <name evidence="3" type="ORF">PV07_03697</name>
</gene>
<feature type="compositionally biased region" description="Polar residues" evidence="1">
    <location>
        <begin position="250"/>
        <end position="266"/>
    </location>
</feature>
<dbReference type="RefSeq" id="XP_016252343.1">
    <property type="nucleotide sequence ID" value="XM_016390441.1"/>
</dbReference>
<name>A0A0D2B3D4_9EURO</name>
<sequence>MLRLLSWTGCDKVHSPEMRSFVSKQDSPGSGPLAMSALPSTHKRKQSTDAQGQSERKRAKIVDKQHCANVLPNPTRALPPDLSKPATSPTNESPSFLPTPPELKMEDAEMRQVESPVRDVDAARLQSIRNVVQTQISLEILLKHKELRLIDQEIAKSQASLEQLRRCKEIPYPGTQQLSTGVSNGTGPALRSSFPSPLPQSPAPWGVQEGPYSRHYAKWLLPDPRFDGGEPEPVVFTPVGKSPMKFRSQTRGQFAEGPQTSSQARAQRSGKLKSLPAGYGQPKEKATGPMIIKRKSDGATVKLVCPDCGRFDFGSAQGFINHCRIGHGRSFASHDAAADACGEPVEVDETGAMIGVEPAVTPAAGNVHPLIRSAKLLQPTPPRAISQTSSGTTDATRSAQPTQVSPDFRGSALTPNLSELIKARGLGLDLQEMVSDAKTKVELPESDSEDDELDIDIPTQHTAQGRHPQVAGTKQPPKPTKSPMSSPLLNSSMLRSTTNLRGGVMPQYDGANDKSIQHRPRGMTLPMNGATPSDLHPSDPSPTSESNQAPSLVDDDEFEPHSPSSSSASDEHDDGEVEFEVQGDDDDARSVLRGPDFQPSCAQAVRPPAHARRASAIRRHGEDREEKHVSFVSPSPARDMPNPRVGGDRKRRKT</sequence>
<feature type="compositionally biased region" description="Polar residues" evidence="1">
    <location>
        <begin position="385"/>
        <end position="405"/>
    </location>
</feature>
<feature type="compositionally biased region" description="Low complexity" evidence="1">
    <location>
        <begin position="481"/>
        <end position="496"/>
    </location>
</feature>
<feature type="domain" description="AHC1-like C2H2 zinc-finger" evidence="2">
    <location>
        <begin position="292"/>
        <end position="337"/>
    </location>
</feature>
<feature type="region of interest" description="Disordered" evidence="1">
    <location>
        <begin position="375"/>
        <end position="412"/>
    </location>
</feature>
<keyword evidence="4" id="KW-1185">Reference proteome</keyword>
<protein>
    <recommendedName>
        <fullName evidence="2">AHC1-like C2H2 zinc-finger domain-containing protein</fullName>
    </recommendedName>
</protein>
<dbReference type="Proteomes" id="UP000054466">
    <property type="component" value="Unassembled WGS sequence"/>
</dbReference>
<feature type="region of interest" description="Disordered" evidence="1">
    <location>
        <begin position="250"/>
        <end position="285"/>
    </location>
</feature>
<dbReference type="OrthoDB" id="5355528at2759"/>
<proteinExistence type="predicted"/>
<feature type="compositionally biased region" description="Basic residues" evidence="1">
    <location>
        <begin position="609"/>
        <end position="618"/>
    </location>
</feature>
<reference evidence="3 4" key="1">
    <citation type="submission" date="2015-01" db="EMBL/GenBank/DDBJ databases">
        <title>The Genome Sequence of Cladophialophora immunda CBS83496.</title>
        <authorList>
            <consortium name="The Broad Institute Genomics Platform"/>
            <person name="Cuomo C."/>
            <person name="de Hoog S."/>
            <person name="Gorbushina A."/>
            <person name="Stielow B."/>
            <person name="Teixiera M."/>
            <person name="Abouelleil A."/>
            <person name="Chapman S.B."/>
            <person name="Priest M."/>
            <person name="Young S.K."/>
            <person name="Wortman J."/>
            <person name="Nusbaum C."/>
            <person name="Birren B."/>
        </authorList>
    </citation>
    <scope>NUCLEOTIDE SEQUENCE [LARGE SCALE GENOMIC DNA]</scope>
    <source>
        <strain evidence="3 4">CBS 83496</strain>
    </source>
</reference>
<feature type="region of interest" description="Disordered" evidence="1">
    <location>
        <begin position="19"/>
        <end position="102"/>
    </location>
</feature>
<dbReference type="GeneID" id="27342891"/>
<evidence type="ECO:0000256" key="1">
    <source>
        <dbReference type="SAM" id="MobiDB-lite"/>
    </source>
</evidence>
<dbReference type="HOGENOM" id="CLU_016272_0_0_1"/>
<feature type="region of interest" description="Disordered" evidence="1">
    <location>
        <begin position="460"/>
        <end position="654"/>
    </location>
</feature>
<organism evidence="3 4">
    <name type="scientific">Cladophialophora immunda</name>
    <dbReference type="NCBI Taxonomy" id="569365"/>
    <lineage>
        <taxon>Eukaryota</taxon>
        <taxon>Fungi</taxon>
        <taxon>Dikarya</taxon>
        <taxon>Ascomycota</taxon>
        <taxon>Pezizomycotina</taxon>
        <taxon>Eurotiomycetes</taxon>
        <taxon>Chaetothyriomycetidae</taxon>
        <taxon>Chaetothyriales</taxon>
        <taxon>Herpotrichiellaceae</taxon>
        <taxon>Cladophialophora</taxon>
    </lineage>
</organism>
<accession>A0A0D2B3D4</accession>
<dbReference type="AlphaFoldDB" id="A0A0D2B3D4"/>
<feature type="compositionally biased region" description="Basic and acidic residues" evidence="1">
    <location>
        <begin position="619"/>
        <end position="629"/>
    </location>
</feature>
<dbReference type="STRING" id="569365.A0A0D2B3D4"/>
<evidence type="ECO:0000259" key="2">
    <source>
        <dbReference type="Pfam" id="PF25909"/>
    </source>
</evidence>
<evidence type="ECO:0000313" key="3">
    <source>
        <dbReference type="EMBL" id="KIW32127.1"/>
    </source>
</evidence>
<feature type="compositionally biased region" description="Basic and acidic residues" evidence="1">
    <location>
        <begin position="54"/>
        <end position="66"/>
    </location>
</feature>
<dbReference type="InterPro" id="IPR058706">
    <property type="entry name" value="zf-C2H2_AHC1-like"/>
</dbReference>
<dbReference type="Pfam" id="PF25909">
    <property type="entry name" value="zf-C2H2_AHC1"/>
    <property type="match status" value="1"/>
</dbReference>
<dbReference type="VEuPathDB" id="FungiDB:PV07_03697"/>
<feature type="compositionally biased region" description="Acidic residues" evidence="1">
    <location>
        <begin position="571"/>
        <end position="587"/>
    </location>
</feature>